<dbReference type="OrthoDB" id="1451665at2"/>
<accession>A0A1H2Y0A1</accession>
<evidence type="ECO:0000313" key="2">
    <source>
        <dbReference type="EMBL" id="SDW98019.1"/>
    </source>
</evidence>
<name>A0A1H2Y0A1_9FLAO</name>
<keyword evidence="1" id="KW-0472">Membrane</keyword>
<dbReference type="RefSeq" id="WP_090121891.1">
    <property type="nucleotide sequence ID" value="NZ_FNNJ01000002.1"/>
</dbReference>
<organism evidence="2 3">
    <name type="scientific">Lutibacter oricola</name>
    <dbReference type="NCBI Taxonomy" id="762486"/>
    <lineage>
        <taxon>Bacteria</taxon>
        <taxon>Pseudomonadati</taxon>
        <taxon>Bacteroidota</taxon>
        <taxon>Flavobacteriia</taxon>
        <taxon>Flavobacteriales</taxon>
        <taxon>Flavobacteriaceae</taxon>
        <taxon>Lutibacter</taxon>
    </lineage>
</organism>
<reference evidence="2 3" key="1">
    <citation type="submission" date="2016-10" db="EMBL/GenBank/DDBJ databases">
        <authorList>
            <person name="de Groot N.N."/>
        </authorList>
    </citation>
    <scope>NUCLEOTIDE SEQUENCE [LARGE SCALE GENOMIC DNA]</scope>
    <source>
        <strain evidence="2 3">DSM 24956</strain>
    </source>
</reference>
<feature type="transmembrane region" description="Helical" evidence="1">
    <location>
        <begin position="128"/>
        <end position="149"/>
    </location>
</feature>
<proteinExistence type="predicted"/>
<keyword evidence="1" id="KW-1133">Transmembrane helix</keyword>
<dbReference type="STRING" id="762486.SAMN05444411_102592"/>
<keyword evidence="1" id="KW-0812">Transmembrane</keyword>
<evidence type="ECO:0000256" key="1">
    <source>
        <dbReference type="SAM" id="Phobius"/>
    </source>
</evidence>
<evidence type="ECO:0000313" key="3">
    <source>
        <dbReference type="Proteomes" id="UP000199595"/>
    </source>
</evidence>
<dbReference type="Proteomes" id="UP000199595">
    <property type="component" value="Unassembled WGS sequence"/>
</dbReference>
<dbReference type="EMBL" id="FNNJ01000002">
    <property type="protein sequence ID" value="SDW98019.1"/>
    <property type="molecule type" value="Genomic_DNA"/>
</dbReference>
<keyword evidence="3" id="KW-1185">Reference proteome</keyword>
<gene>
    <name evidence="2" type="ORF">SAMN05444411_102592</name>
</gene>
<protein>
    <submittedName>
        <fullName evidence="2">Uncharacterized protein</fullName>
    </submittedName>
</protein>
<dbReference type="AlphaFoldDB" id="A0A1H2Y0A1"/>
<sequence>MFATSEFPAEIPRTQTRNYSYTQTLATITNIMDKELLSEIDKIIKECYEEGIVGVNYDSDINIKAFRIIKALNILKLKKSPSTYELSENSIIVIQDGGIKKYLENIRTEKNLDSTIKQLTSKRLKNDVWYNIMYVGLGGIIGIITSIGVELVKPKSVEEDIVKLHKSAFDKVVRDDNFQKRLNDMNTELLSLKNKLDSLKQKN</sequence>